<dbReference type="SUPFAM" id="SSF56973">
    <property type="entry name" value="Aerolisin/ETX pore-forming domain"/>
    <property type="match status" value="1"/>
</dbReference>
<comment type="caution">
    <text evidence="1">The sequence shown here is derived from an EMBL/GenBank/DDBJ whole genome shotgun (WGS) entry which is preliminary data.</text>
</comment>
<reference evidence="1 2" key="1">
    <citation type="submission" date="2021-08" db="EMBL/GenBank/DDBJ databases">
        <title>Draft Genome Sequence of Phanerochaete sordida strain YK-624.</title>
        <authorList>
            <person name="Mori T."/>
            <person name="Dohra H."/>
            <person name="Suzuki T."/>
            <person name="Kawagishi H."/>
            <person name="Hirai H."/>
        </authorList>
    </citation>
    <scope>NUCLEOTIDE SEQUENCE [LARGE SCALE GENOMIC DNA]</scope>
    <source>
        <strain evidence="1 2">YK-624</strain>
    </source>
</reference>
<evidence type="ECO:0000313" key="2">
    <source>
        <dbReference type="Proteomes" id="UP000703269"/>
    </source>
</evidence>
<dbReference type="AlphaFoldDB" id="A0A9P3GCV9"/>
<dbReference type="OrthoDB" id="3031013at2759"/>
<organism evidence="1 2">
    <name type="scientific">Phanerochaete sordida</name>
    <dbReference type="NCBI Taxonomy" id="48140"/>
    <lineage>
        <taxon>Eukaryota</taxon>
        <taxon>Fungi</taxon>
        <taxon>Dikarya</taxon>
        <taxon>Basidiomycota</taxon>
        <taxon>Agaricomycotina</taxon>
        <taxon>Agaricomycetes</taxon>
        <taxon>Polyporales</taxon>
        <taxon>Phanerochaetaceae</taxon>
        <taxon>Phanerochaete</taxon>
    </lineage>
</organism>
<proteinExistence type="predicted"/>
<keyword evidence="2" id="KW-1185">Reference proteome</keyword>
<evidence type="ECO:0000313" key="1">
    <source>
        <dbReference type="EMBL" id="GJE91530.1"/>
    </source>
</evidence>
<sequence length="292" mass="32448">MPQTKTSWEDLANLGWPINDVFKKANAKRDGTMKDKNDIHLNKSIAKDYHWWSYNTMIDRPYVISSIPTSVSREEVAWTYDNTESSKPFSDSWSESWTNTRTVTVSVKESVSINLWANITLFNVASSGFDVSVDLAQSSAQTKEMSYALSHSLTMEVGPREKLSIMRVITTTGETTEYGQKFGLTKDSMLGTEGKKYNGHYYWGYNINSLLGTPTGRMKLVGISRNVTYAYKIIRESADGVRTASPLDVDIDGVVSVGGEALPDSVGEEWVRDITSKTGSSEAPVRDVAFAD</sequence>
<protein>
    <submittedName>
        <fullName evidence="1">Cytolysin-like protein</fullName>
    </submittedName>
</protein>
<name>A0A9P3GCV9_9APHY</name>
<gene>
    <name evidence="1" type="ORF">PsYK624_076800</name>
</gene>
<dbReference type="CDD" id="cd20228">
    <property type="entry name" value="PFM_TDP-like"/>
    <property type="match status" value="1"/>
</dbReference>
<dbReference type="EMBL" id="BPQB01000022">
    <property type="protein sequence ID" value="GJE91530.1"/>
    <property type="molecule type" value="Genomic_DNA"/>
</dbReference>
<dbReference type="Proteomes" id="UP000703269">
    <property type="component" value="Unassembled WGS sequence"/>
</dbReference>
<accession>A0A9P3GCV9</accession>